<reference evidence="2 3" key="1">
    <citation type="submission" date="2019-08" db="EMBL/GenBank/DDBJ databases">
        <title>Deep-cultivation of Planctomycetes and their phenomic and genomic characterization uncovers novel biology.</title>
        <authorList>
            <person name="Wiegand S."/>
            <person name="Jogler M."/>
            <person name="Boedeker C."/>
            <person name="Pinto D."/>
            <person name="Vollmers J."/>
            <person name="Rivas-Marin E."/>
            <person name="Kohn T."/>
            <person name="Peeters S.H."/>
            <person name="Heuer A."/>
            <person name="Rast P."/>
            <person name="Oberbeckmann S."/>
            <person name="Bunk B."/>
            <person name="Jeske O."/>
            <person name="Meyerdierks A."/>
            <person name="Storesund J.E."/>
            <person name="Kallscheuer N."/>
            <person name="Luecker S."/>
            <person name="Lage O.M."/>
            <person name="Pohl T."/>
            <person name="Merkel B.J."/>
            <person name="Hornburger P."/>
            <person name="Mueller R.-W."/>
            <person name="Bruemmer F."/>
            <person name="Labrenz M."/>
            <person name="Spormann A.M."/>
            <person name="Op den Camp H."/>
            <person name="Overmann J."/>
            <person name="Amann R."/>
            <person name="Jetten M.S.M."/>
            <person name="Mascher T."/>
            <person name="Medema M.H."/>
            <person name="Devos D.P."/>
            <person name="Kaster A.-K."/>
            <person name="Ovreas L."/>
            <person name="Rohde M."/>
            <person name="Galperin M.Y."/>
            <person name="Jogler C."/>
        </authorList>
    </citation>
    <scope>NUCLEOTIDE SEQUENCE [LARGE SCALE GENOMIC DNA]</scope>
    <source>
        <strain evidence="2 3">FC18</strain>
    </source>
</reference>
<dbReference type="Proteomes" id="UP000322214">
    <property type="component" value="Chromosome"/>
</dbReference>
<feature type="region of interest" description="Disordered" evidence="1">
    <location>
        <begin position="317"/>
        <end position="342"/>
    </location>
</feature>
<dbReference type="EMBL" id="CP042912">
    <property type="protein sequence ID" value="QEG21892.1"/>
    <property type="molecule type" value="Genomic_DNA"/>
</dbReference>
<dbReference type="KEGG" id="mff:MFFC18_17530"/>
<evidence type="ECO:0000313" key="2">
    <source>
        <dbReference type="EMBL" id="QEG21892.1"/>
    </source>
</evidence>
<dbReference type="RefSeq" id="WP_075085560.1">
    <property type="nucleotide sequence ID" value="NZ_CP042912.1"/>
</dbReference>
<proteinExistence type="predicted"/>
<name>A0A5B9PAA5_9BACT</name>
<sequence>MRSLLLAVITVFVTANLLVASDSNIRELAEQFSQFDLNSDGTDELVQVEFSESLSAKSIGDRDRVLVVMVESRLIGNDTDQGNSSLTQTLHEYSDCLAADGWKPIFLITSVYDGNVHQDGRTVLAIRRLFQAIKKSHEGFAGAVLVGSFPESMLVRRWVWKHAGRSATFKGVTYNDGKGPKTTFVAMDPELISHRSDVVLCDLDGNWEKIYVQPKTSIDSIKFIPNEEVTSESDWPRLDQTIVTDKFSIREKSFEDFFFIDDTNFEILERSDSTLTLRCSYEMRRPEVGESELDSPNPLAKPDIMVSRINARHVGVVQPTGNLNPDGKPIPVAKADPDPNKQFARDEDIERRLLIEYIERNIAHRKGNTSADGQRVATMWTDLQTPSKRYFSKVSGELGGIESFAKADAVDFVKFMKTPAILKGISAHSNPGCSELMKGYDQKDLVQETGGNFWFWRAIGDQYVPTYNHPSVRDRIHFSLLRTLWENEKLQQAGPAFYVHGGCEAISPYRASSQPFNSPKYGGHNQIAESLLFYGNGLALIGRAKVYFDIPRGFDNAFGVDRGNFGDILKTYFDVEANDAKLAHSVPSRNRTYFWSIIGDWTLKLNYREPEN</sequence>
<dbReference type="AlphaFoldDB" id="A0A5B9PAA5"/>
<keyword evidence="3" id="KW-1185">Reference proteome</keyword>
<accession>A0A5B9PAA5</accession>
<protein>
    <submittedName>
        <fullName evidence="2">Uncharacterized protein</fullName>
    </submittedName>
</protein>
<evidence type="ECO:0000256" key="1">
    <source>
        <dbReference type="SAM" id="MobiDB-lite"/>
    </source>
</evidence>
<dbReference type="OrthoDB" id="6225685at2"/>
<evidence type="ECO:0000313" key="3">
    <source>
        <dbReference type="Proteomes" id="UP000322214"/>
    </source>
</evidence>
<organism evidence="2 3">
    <name type="scientific">Mariniblastus fucicola</name>
    <dbReference type="NCBI Taxonomy" id="980251"/>
    <lineage>
        <taxon>Bacteria</taxon>
        <taxon>Pseudomonadati</taxon>
        <taxon>Planctomycetota</taxon>
        <taxon>Planctomycetia</taxon>
        <taxon>Pirellulales</taxon>
        <taxon>Pirellulaceae</taxon>
        <taxon>Mariniblastus</taxon>
    </lineage>
</organism>
<dbReference type="STRING" id="980251.GCA_001642875_03354"/>
<gene>
    <name evidence="2" type="ORF">MFFC18_17530</name>
</gene>